<keyword evidence="1 5" id="KW-0489">Methyltransferase</keyword>
<dbReference type="SUPFAM" id="SSF53335">
    <property type="entry name" value="S-adenosyl-L-methionine-dependent methyltransferases"/>
    <property type="match status" value="1"/>
</dbReference>
<keyword evidence="10" id="KW-1185">Reference proteome</keyword>
<dbReference type="GO" id="GO:0009307">
    <property type="term" value="P:DNA restriction-modification system"/>
    <property type="evidence" value="ECO:0007669"/>
    <property type="project" value="UniProtKB-KW"/>
</dbReference>
<proteinExistence type="inferred from homology"/>
<gene>
    <name evidence="9" type="ORF">HCG48_09985</name>
</gene>
<protein>
    <recommendedName>
        <fullName evidence="7">Cytosine-specific methyltransferase</fullName>
        <ecNumber evidence="7">2.1.1.37</ecNumber>
    </recommendedName>
</protein>
<evidence type="ECO:0000256" key="8">
    <source>
        <dbReference type="SAM" id="MobiDB-lite"/>
    </source>
</evidence>
<feature type="active site" evidence="5">
    <location>
        <position position="86"/>
    </location>
</feature>
<comment type="similarity">
    <text evidence="5 6">Belongs to the class I-like SAM-binding methyltransferase superfamily. C5-methyltransferase family.</text>
</comment>
<feature type="compositionally biased region" description="Basic and acidic residues" evidence="8">
    <location>
        <begin position="416"/>
        <end position="425"/>
    </location>
</feature>
<dbReference type="Proteomes" id="UP000500857">
    <property type="component" value="Chromosome"/>
</dbReference>
<feature type="region of interest" description="Disordered" evidence="8">
    <location>
        <begin position="416"/>
        <end position="442"/>
    </location>
</feature>
<dbReference type="InterPro" id="IPR018117">
    <property type="entry name" value="C5_DNA_meth_AS"/>
</dbReference>
<evidence type="ECO:0000256" key="3">
    <source>
        <dbReference type="ARBA" id="ARBA00022691"/>
    </source>
</evidence>
<dbReference type="PANTHER" id="PTHR10629:SF52">
    <property type="entry name" value="DNA (CYTOSINE-5)-METHYLTRANSFERASE 1"/>
    <property type="match status" value="1"/>
</dbReference>
<sequence>MNEFQRPIAVDLFAGAGGIGLGFEQAGFDVLAAVEIDPIHCATHEYNFPDCAILCQSVIETTGEQIRRASTIGDREIDVVFGGPPCQGFSTIGKRALDDPRNALVFHFLRLILELKPKYFVMENVRGMTFGKHISVLLEIIDKFQANGYRVEEKYQVLNAANYGVPQKRERLFLIGSRADRPLPDYPAAIVRPPRSKRSPTATMASLPEGPTVWDAIGDLPEVENYPELLDRDWAIAEYGAPSEYASYLRGLRRCPTDYAYPRLFDRQRLTASARSQHTPESIARFAATPPGETESISRFRRLDPNGTCNTLRAGTPSNRGAYTSPRPIHPVTPRCITVREAARIHSYPDWFGFHATKWHGFRQVGNSVPPLLAKAVASEIRRALAVEVEPPQGAIACGDRALLELTMSQAAERYQVDPHTIEPRLRRRRRPPVATEAPGLS</sequence>
<dbReference type="NCBIfam" id="TIGR00675">
    <property type="entry name" value="dcm"/>
    <property type="match status" value="1"/>
</dbReference>
<dbReference type="EMBL" id="CP051167">
    <property type="protein sequence ID" value="QIZ70875.1"/>
    <property type="molecule type" value="Genomic_DNA"/>
</dbReference>
<dbReference type="RefSeq" id="WP_168569030.1">
    <property type="nucleotide sequence ID" value="NZ_CP051167.1"/>
</dbReference>
<keyword evidence="3 5" id="KW-0949">S-adenosyl-L-methionine</keyword>
<dbReference type="REBASE" id="395798">
    <property type="entry name" value="M.OspAP17ORF9985P"/>
</dbReference>
<comment type="catalytic activity">
    <reaction evidence="7">
        <text>a 2'-deoxycytidine in DNA + S-adenosyl-L-methionine = a 5-methyl-2'-deoxycytidine in DNA + S-adenosyl-L-homocysteine + H(+)</text>
        <dbReference type="Rhea" id="RHEA:13681"/>
        <dbReference type="Rhea" id="RHEA-COMP:11369"/>
        <dbReference type="Rhea" id="RHEA-COMP:11370"/>
        <dbReference type="ChEBI" id="CHEBI:15378"/>
        <dbReference type="ChEBI" id="CHEBI:57856"/>
        <dbReference type="ChEBI" id="CHEBI:59789"/>
        <dbReference type="ChEBI" id="CHEBI:85452"/>
        <dbReference type="ChEBI" id="CHEBI:85454"/>
        <dbReference type="EC" id="2.1.1.37"/>
    </reaction>
</comment>
<evidence type="ECO:0000256" key="4">
    <source>
        <dbReference type="ARBA" id="ARBA00022747"/>
    </source>
</evidence>
<evidence type="ECO:0000256" key="7">
    <source>
        <dbReference type="RuleBase" id="RU000417"/>
    </source>
</evidence>
<dbReference type="PROSITE" id="PS51679">
    <property type="entry name" value="SAM_MT_C5"/>
    <property type="match status" value="1"/>
</dbReference>
<dbReference type="PANTHER" id="PTHR10629">
    <property type="entry name" value="CYTOSINE-SPECIFIC METHYLTRANSFERASE"/>
    <property type="match status" value="1"/>
</dbReference>
<dbReference type="EC" id="2.1.1.37" evidence="7"/>
<evidence type="ECO:0000256" key="5">
    <source>
        <dbReference type="PROSITE-ProRule" id="PRU01016"/>
    </source>
</evidence>
<name>A0A6H1TWS0_9CYAN</name>
<dbReference type="PRINTS" id="PR00105">
    <property type="entry name" value="C5METTRFRASE"/>
</dbReference>
<organism evidence="9 10">
    <name type="scientific">Oxynema aestuarii AP17</name>
    <dbReference type="NCBI Taxonomy" id="2064643"/>
    <lineage>
        <taxon>Bacteria</taxon>
        <taxon>Bacillati</taxon>
        <taxon>Cyanobacteriota</taxon>
        <taxon>Cyanophyceae</taxon>
        <taxon>Oscillatoriophycideae</taxon>
        <taxon>Oscillatoriales</taxon>
        <taxon>Oscillatoriaceae</taxon>
        <taxon>Oxynema</taxon>
        <taxon>Oxynema aestuarii</taxon>
    </lineage>
</organism>
<dbReference type="PROSITE" id="PS00095">
    <property type="entry name" value="C5_MTASE_2"/>
    <property type="match status" value="1"/>
</dbReference>
<dbReference type="Pfam" id="PF00145">
    <property type="entry name" value="DNA_methylase"/>
    <property type="match status" value="1"/>
</dbReference>
<dbReference type="Gene3D" id="3.90.120.10">
    <property type="entry name" value="DNA Methylase, subunit A, domain 2"/>
    <property type="match status" value="1"/>
</dbReference>
<evidence type="ECO:0000256" key="6">
    <source>
        <dbReference type="RuleBase" id="RU000416"/>
    </source>
</evidence>
<accession>A0A6H1TWS0</accession>
<keyword evidence="4" id="KW-0680">Restriction system</keyword>
<dbReference type="GO" id="GO:0032259">
    <property type="term" value="P:methylation"/>
    <property type="evidence" value="ECO:0007669"/>
    <property type="project" value="UniProtKB-KW"/>
</dbReference>
<dbReference type="Gene3D" id="3.40.50.150">
    <property type="entry name" value="Vaccinia Virus protein VP39"/>
    <property type="match status" value="1"/>
</dbReference>
<evidence type="ECO:0000256" key="2">
    <source>
        <dbReference type="ARBA" id="ARBA00022679"/>
    </source>
</evidence>
<reference evidence="9 10" key="1">
    <citation type="submission" date="2020-04" db="EMBL/GenBank/DDBJ databases">
        <authorList>
            <person name="Basu S."/>
            <person name="Maruthanayagam V."/>
            <person name="Chakraborty S."/>
            <person name="Pramanik A."/>
            <person name="Mukherjee J."/>
            <person name="Brink B."/>
        </authorList>
    </citation>
    <scope>NUCLEOTIDE SEQUENCE [LARGE SCALE GENOMIC DNA]</scope>
    <source>
        <strain evidence="9 10">AP17</strain>
    </source>
</reference>
<evidence type="ECO:0000313" key="9">
    <source>
        <dbReference type="EMBL" id="QIZ70875.1"/>
    </source>
</evidence>
<evidence type="ECO:0000256" key="1">
    <source>
        <dbReference type="ARBA" id="ARBA00022603"/>
    </source>
</evidence>
<dbReference type="PROSITE" id="PS00094">
    <property type="entry name" value="C5_MTASE_1"/>
    <property type="match status" value="1"/>
</dbReference>
<dbReference type="KEGG" id="oxy:HCG48_09985"/>
<evidence type="ECO:0000313" key="10">
    <source>
        <dbReference type="Proteomes" id="UP000500857"/>
    </source>
</evidence>
<dbReference type="GO" id="GO:0003886">
    <property type="term" value="F:DNA (cytosine-5-)-methyltransferase activity"/>
    <property type="evidence" value="ECO:0007669"/>
    <property type="project" value="UniProtKB-EC"/>
</dbReference>
<dbReference type="InterPro" id="IPR029063">
    <property type="entry name" value="SAM-dependent_MTases_sf"/>
</dbReference>
<dbReference type="InterPro" id="IPR050390">
    <property type="entry name" value="C5-Methyltransferase"/>
</dbReference>
<dbReference type="InterPro" id="IPR001525">
    <property type="entry name" value="C5_MeTfrase"/>
</dbReference>
<keyword evidence="2 5" id="KW-0808">Transferase</keyword>
<dbReference type="InterPro" id="IPR031303">
    <property type="entry name" value="C5_meth_CS"/>
</dbReference>
<dbReference type="AlphaFoldDB" id="A0A6H1TWS0"/>